<reference evidence="1 2" key="1">
    <citation type="journal article" date="2016" name="J. Zhejiang Univ. Sci. B">
        <title>Antibiotic resistance mechanisms of Myroides sp.</title>
        <authorList>
            <person name="Hu S."/>
            <person name="Yuan S."/>
            <person name="Qu H."/>
            <person name="Jiang T."/>
            <person name="Zhou Y."/>
            <person name="Wang M."/>
            <person name="Ming D."/>
        </authorList>
    </citation>
    <scope>NUCLEOTIDE SEQUENCE [LARGE SCALE GENOMIC DNA]</scope>
    <source>
        <strain evidence="1 2">PR63039</strain>
    </source>
</reference>
<protein>
    <submittedName>
        <fullName evidence="1">Uncharacterized protein</fullName>
    </submittedName>
</protein>
<dbReference type="eggNOG" id="COG0666">
    <property type="taxonomic scope" value="Bacteria"/>
</dbReference>
<dbReference type="Gene3D" id="1.25.40.20">
    <property type="entry name" value="Ankyrin repeat-containing domain"/>
    <property type="match status" value="1"/>
</dbReference>
<dbReference type="SMART" id="SM00248">
    <property type="entry name" value="ANK"/>
    <property type="match status" value="4"/>
</dbReference>
<gene>
    <name evidence="1" type="ORF">AS202_19470</name>
</gene>
<dbReference type="RefSeq" id="WP_006261332.1">
    <property type="nucleotide sequence ID" value="NZ_BCMQ01000004.1"/>
</dbReference>
<dbReference type="InterPro" id="IPR036770">
    <property type="entry name" value="Ankyrin_rpt-contain_sf"/>
</dbReference>
<dbReference type="PANTHER" id="PTHR22677">
    <property type="entry name" value="ANKYRIN REPEAT DOMAIN-CONTAINING PROTEIN 60"/>
    <property type="match status" value="1"/>
</dbReference>
<dbReference type="InterPro" id="IPR002110">
    <property type="entry name" value="Ankyrin_rpt"/>
</dbReference>
<dbReference type="Pfam" id="PF12796">
    <property type="entry name" value="Ank_2"/>
    <property type="match status" value="1"/>
</dbReference>
<dbReference type="KEGG" id="mod:AS202_19470"/>
<name>A0A0S7E972_9FLAO</name>
<evidence type="ECO:0000313" key="2">
    <source>
        <dbReference type="Proteomes" id="UP000069030"/>
    </source>
</evidence>
<dbReference type="EMBL" id="CP013690">
    <property type="protein sequence ID" value="ALU28192.1"/>
    <property type="molecule type" value="Genomic_DNA"/>
</dbReference>
<dbReference type="SUPFAM" id="SSF48403">
    <property type="entry name" value="Ankyrin repeat"/>
    <property type="match status" value="1"/>
</dbReference>
<dbReference type="Proteomes" id="UP000069030">
    <property type="component" value="Chromosome"/>
</dbReference>
<proteinExistence type="predicted"/>
<accession>A0A0S7E972</accession>
<dbReference type="PANTHER" id="PTHR22677:SF4">
    <property type="entry name" value="USHER SYNDROME TYPE-1G PROTEIN-LIKE PROTEIN"/>
    <property type="match status" value="1"/>
</dbReference>
<organism evidence="1 2">
    <name type="scientific">Myroides odoratimimus</name>
    <dbReference type="NCBI Taxonomy" id="76832"/>
    <lineage>
        <taxon>Bacteria</taxon>
        <taxon>Pseudomonadati</taxon>
        <taxon>Bacteroidota</taxon>
        <taxon>Flavobacteriia</taxon>
        <taxon>Flavobacteriales</taxon>
        <taxon>Flavobacteriaceae</taxon>
        <taxon>Myroides</taxon>
    </lineage>
</organism>
<dbReference type="InterPro" id="IPR039323">
    <property type="entry name" value="ANKRD_45/46/60"/>
</dbReference>
<evidence type="ECO:0000313" key="1">
    <source>
        <dbReference type="EMBL" id="ALU28192.1"/>
    </source>
</evidence>
<sequence>MAKKKKTLPKDFQELVDAKDMKALKKVFDTCEIDARGGYSKHTALSFYHVKDEFVRWMVENGADLEAVDTYKRTALHEHASRRNGSIAVFLELGANIHAVDTYGTTPLHFAAGYGLNKDAVKRLIEVGANIHVLDSYKETPLKCALRRASNIDLPALVEITKLLLPFTKEITLGLKDDVTRIGERFEFHRENFNKEFVVDSDKALTALYELFDVTPVKRRIMHDGVSKIEVAGTTWEEQFEELWDYLIPSKGKAKTVQGEVVRIAGKVRDEIYRNGGGNWDADFKKMLDAFLVYVSSSNALSQKELEDITALVKEIRKSGDGETRELNYLCESANNWVLKNSNPIKLGEVKYKR</sequence>
<dbReference type="PROSITE" id="PS50088">
    <property type="entry name" value="ANK_REPEAT"/>
    <property type="match status" value="1"/>
</dbReference>
<dbReference type="AlphaFoldDB" id="A0A0S7E972"/>
<dbReference type="PROSITE" id="PS50297">
    <property type="entry name" value="ANK_REP_REGION"/>
    <property type="match status" value="1"/>
</dbReference>